<gene>
    <name evidence="1" type="ORF">CRG98_000532</name>
</gene>
<evidence type="ECO:0000313" key="2">
    <source>
        <dbReference type="Proteomes" id="UP000233551"/>
    </source>
</evidence>
<proteinExistence type="predicted"/>
<dbReference type="AlphaFoldDB" id="A0A2I0LEE9"/>
<dbReference type="EMBL" id="PGOL01000019">
    <property type="protein sequence ID" value="PKI79051.1"/>
    <property type="molecule type" value="Genomic_DNA"/>
</dbReference>
<keyword evidence="2" id="KW-1185">Reference proteome</keyword>
<organism evidence="1 2">
    <name type="scientific">Punica granatum</name>
    <name type="common">Pomegranate</name>
    <dbReference type="NCBI Taxonomy" id="22663"/>
    <lineage>
        <taxon>Eukaryota</taxon>
        <taxon>Viridiplantae</taxon>
        <taxon>Streptophyta</taxon>
        <taxon>Embryophyta</taxon>
        <taxon>Tracheophyta</taxon>
        <taxon>Spermatophyta</taxon>
        <taxon>Magnoliopsida</taxon>
        <taxon>eudicotyledons</taxon>
        <taxon>Gunneridae</taxon>
        <taxon>Pentapetalae</taxon>
        <taxon>rosids</taxon>
        <taxon>malvids</taxon>
        <taxon>Myrtales</taxon>
        <taxon>Lythraceae</taxon>
        <taxon>Punica</taxon>
    </lineage>
</organism>
<dbReference type="Proteomes" id="UP000233551">
    <property type="component" value="Unassembled WGS sequence"/>
</dbReference>
<reference evidence="1 2" key="1">
    <citation type="submission" date="2017-11" db="EMBL/GenBank/DDBJ databases">
        <title>De-novo sequencing of pomegranate (Punica granatum L.) genome.</title>
        <authorList>
            <person name="Akparov Z."/>
            <person name="Amiraslanov A."/>
            <person name="Hajiyeva S."/>
            <person name="Abbasov M."/>
            <person name="Kaur K."/>
            <person name="Hamwieh A."/>
            <person name="Solovyev V."/>
            <person name="Salamov A."/>
            <person name="Braich B."/>
            <person name="Kosarev P."/>
            <person name="Mahmoud A."/>
            <person name="Hajiyev E."/>
            <person name="Babayeva S."/>
            <person name="Izzatullayeva V."/>
            <person name="Mammadov A."/>
            <person name="Mammadov A."/>
            <person name="Sharifova S."/>
            <person name="Ojaghi J."/>
            <person name="Eynullazada K."/>
            <person name="Bayramov B."/>
            <person name="Abdulazimova A."/>
            <person name="Shahmuradov I."/>
        </authorList>
    </citation>
    <scope>NUCLEOTIDE SEQUENCE [LARGE SCALE GENOMIC DNA]</scope>
    <source>
        <strain evidence="2">cv. AG2017</strain>
        <tissue evidence="1">Leaf</tissue>
    </source>
</reference>
<sequence length="93" mass="10341">MPSQLFINFKICHRFISANSTLPKPSTSILQNSKELCDFSASSIEARRLNASTTPFQSANPVRESKFACHPLPRLKQLISRAPPSYGSVEFAE</sequence>
<name>A0A2I0LEE9_PUNGR</name>
<protein>
    <submittedName>
        <fullName evidence="1">Uncharacterized protein</fullName>
    </submittedName>
</protein>
<comment type="caution">
    <text evidence="1">The sequence shown here is derived from an EMBL/GenBank/DDBJ whole genome shotgun (WGS) entry which is preliminary data.</text>
</comment>
<evidence type="ECO:0000313" key="1">
    <source>
        <dbReference type="EMBL" id="PKI79051.1"/>
    </source>
</evidence>
<accession>A0A2I0LEE9</accession>